<reference evidence="3 4" key="1">
    <citation type="submission" date="2018-05" db="EMBL/GenBank/DDBJ databases">
        <authorList>
            <person name="Goeker M."/>
            <person name="Huntemann M."/>
            <person name="Clum A."/>
            <person name="Pillay M."/>
            <person name="Palaniappan K."/>
            <person name="Varghese N."/>
            <person name="Mikhailova N."/>
            <person name="Stamatis D."/>
            <person name="Reddy T."/>
            <person name="Daum C."/>
            <person name="Shapiro N."/>
            <person name="Ivanova N."/>
            <person name="Kyrpides N."/>
            <person name="Woyke T."/>
        </authorList>
    </citation>
    <scope>NUCLEOTIDE SEQUENCE [LARGE SCALE GENOMIC DNA]</scope>
    <source>
        <strain evidence="3 4">DSM 26524</strain>
    </source>
</reference>
<feature type="transmembrane region" description="Helical" evidence="1">
    <location>
        <begin position="147"/>
        <end position="168"/>
    </location>
</feature>
<feature type="domain" description="GP-PDE" evidence="2">
    <location>
        <begin position="366"/>
        <end position="597"/>
    </location>
</feature>
<dbReference type="InterPro" id="IPR018476">
    <property type="entry name" value="GlyceroP-diester-Pdiesterase_M"/>
</dbReference>
<proteinExistence type="predicted"/>
<dbReference type="AlphaFoldDB" id="A0AB73T563"/>
<keyword evidence="1" id="KW-1133">Transmembrane helix</keyword>
<feature type="transmembrane region" description="Helical" evidence="1">
    <location>
        <begin position="290"/>
        <end position="311"/>
    </location>
</feature>
<keyword evidence="4" id="KW-1185">Reference proteome</keyword>
<organism evidence="3 4">
    <name type="scientific">Murimonas intestini</name>
    <dbReference type="NCBI Taxonomy" id="1337051"/>
    <lineage>
        <taxon>Bacteria</taxon>
        <taxon>Bacillati</taxon>
        <taxon>Bacillota</taxon>
        <taxon>Clostridia</taxon>
        <taxon>Lachnospirales</taxon>
        <taxon>Lachnospiraceae</taxon>
        <taxon>Murimonas</taxon>
    </lineage>
</organism>
<dbReference type="InterPro" id="IPR017946">
    <property type="entry name" value="PLC-like_Pdiesterase_TIM-brl"/>
</dbReference>
<feature type="transmembrane region" description="Helical" evidence="1">
    <location>
        <begin position="91"/>
        <end position="115"/>
    </location>
</feature>
<evidence type="ECO:0000259" key="2">
    <source>
        <dbReference type="PROSITE" id="PS51704"/>
    </source>
</evidence>
<keyword evidence="1" id="KW-0472">Membrane</keyword>
<sequence>MTGSSLQYQKSGKECGFSAVNNMRHGIRNVFGIVLRNWSTLLCFEMIYRWFGFVFLFPFVRFLVSLLPSLAGETYLGQENIWAVFRHPAAILLLLAVLLLAGFYIYFEIIALILYSNKGWQRTTVSVWGLWKETVRKALSFFSLRRLPVFLLLPLMMLSVFALTSGYLRMFQIPEFILEFMIGDPILLWVFVFVIVILHVILFFYLLGFPSLILNKNTFLQSFKESLSLLRGKKLKILVRFAAYVVLFQLFMAAAAFLAAGILAGSVRLFHPPSDWRSVFQFYFLKWESVWQIAAGVFLSVFLCTVMVVFYHQYRNDIRPACVKSQWSFRHFGIRLFFTLITVIALLIFSETEIAAQTWYPKPSHTIFVAHRAGATFAPENTVAALNQSIKDGADMAEIDVQQLKDGTLIVMHDTNFKRTTGTDLNVWDADYETVRELDAGSGYSYEYSKERVPTLKEMLTAAKDNIQLMIELKSTGHEKELVRQTLDEICEAGMQDQCMIASMSLDLLKEAKELRPEIKTVYISVLLLSRQYDLDYLDAYSIETTSLSAGLVGQAHYQNKQVYAWTANSERSIQKILRSRADGLVTDNIPLAKYEAGDIGWNFILNQAADFFFPDPSAQIF</sequence>
<dbReference type="PANTHER" id="PTHR46211">
    <property type="entry name" value="GLYCEROPHOSPHORYL DIESTER PHOSPHODIESTERASE"/>
    <property type="match status" value="1"/>
</dbReference>
<dbReference type="Gene3D" id="3.20.20.190">
    <property type="entry name" value="Phosphatidylinositol (PI) phosphodiesterase"/>
    <property type="match status" value="1"/>
</dbReference>
<dbReference type="InterPro" id="IPR030395">
    <property type="entry name" value="GP_PDE_dom"/>
</dbReference>
<name>A0AB73T563_9FIRM</name>
<dbReference type="PANTHER" id="PTHR46211:SF8">
    <property type="entry name" value="PHOSPHODIESTERASE"/>
    <property type="match status" value="1"/>
</dbReference>
<dbReference type="EMBL" id="QGGY01000005">
    <property type="protein sequence ID" value="PWJ76238.1"/>
    <property type="molecule type" value="Genomic_DNA"/>
</dbReference>
<comment type="caution">
    <text evidence="3">The sequence shown here is derived from an EMBL/GenBank/DDBJ whole genome shotgun (WGS) entry which is preliminary data.</text>
</comment>
<dbReference type="Pfam" id="PF03009">
    <property type="entry name" value="GDPD"/>
    <property type="match status" value="1"/>
</dbReference>
<dbReference type="GO" id="GO:0006629">
    <property type="term" value="P:lipid metabolic process"/>
    <property type="evidence" value="ECO:0007669"/>
    <property type="project" value="InterPro"/>
</dbReference>
<dbReference type="SUPFAM" id="SSF51695">
    <property type="entry name" value="PLC-like phosphodiesterases"/>
    <property type="match status" value="1"/>
</dbReference>
<evidence type="ECO:0000313" key="4">
    <source>
        <dbReference type="Proteomes" id="UP000245412"/>
    </source>
</evidence>
<dbReference type="PROSITE" id="PS51704">
    <property type="entry name" value="GP_PDE"/>
    <property type="match status" value="1"/>
</dbReference>
<feature type="transmembrane region" description="Helical" evidence="1">
    <location>
        <begin position="188"/>
        <end position="214"/>
    </location>
</feature>
<dbReference type="Proteomes" id="UP000245412">
    <property type="component" value="Unassembled WGS sequence"/>
</dbReference>
<evidence type="ECO:0000313" key="3">
    <source>
        <dbReference type="EMBL" id="PWJ76238.1"/>
    </source>
</evidence>
<dbReference type="PROSITE" id="PS50007">
    <property type="entry name" value="PIPLC_X_DOMAIN"/>
    <property type="match status" value="1"/>
</dbReference>
<dbReference type="GO" id="GO:0008081">
    <property type="term" value="F:phosphoric diester hydrolase activity"/>
    <property type="evidence" value="ECO:0007669"/>
    <property type="project" value="InterPro"/>
</dbReference>
<evidence type="ECO:0000256" key="1">
    <source>
        <dbReference type="SAM" id="Phobius"/>
    </source>
</evidence>
<dbReference type="Pfam" id="PF10110">
    <property type="entry name" value="GPDPase_memb"/>
    <property type="match status" value="1"/>
</dbReference>
<gene>
    <name evidence="3" type="ORF">C7383_105275</name>
</gene>
<keyword evidence="1" id="KW-0812">Transmembrane</keyword>
<accession>A0AB73T563</accession>
<protein>
    <submittedName>
        <fullName evidence="3">Glycerophosphoryl diester phosphodiesterase</fullName>
    </submittedName>
</protein>
<feature type="transmembrane region" description="Helical" evidence="1">
    <location>
        <begin position="332"/>
        <end position="349"/>
    </location>
</feature>
<feature type="transmembrane region" description="Helical" evidence="1">
    <location>
        <begin position="50"/>
        <end position="71"/>
    </location>
</feature>
<feature type="transmembrane region" description="Helical" evidence="1">
    <location>
        <begin position="241"/>
        <end position="270"/>
    </location>
</feature>